<keyword evidence="4 6" id="KW-1133">Transmembrane helix</keyword>
<feature type="transmembrane region" description="Helical" evidence="6">
    <location>
        <begin position="129"/>
        <end position="148"/>
    </location>
</feature>
<name>A0A1E4TA01_9ASCO</name>
<evidence type="ECO:0000256" key="3">
    <source>
        <dbReference type="ARBA" id="ARBA00022692"/>
    </source>
</evidence>
<dbReference type="InterPro" id="IPR036259">
    <property type="entry name" value="MFS_trans_sf"/>
</dbReference>
<feature type="domain" description="Major facilitator superfamily (MFS) profile" evidence="7">
    <location>
        <begin position="63"/>
        <end position="495"/>
    </location>
</feature>
<feature type="transmembrane region" description="Helical" evidence="6">
    <location>
        <begin position="102"/>
        <end position="122"/>
    </location>
</feature>
<feature type="transmembrane region" description="Helical" evidence="6">
    <location>
        <begin position="376"/>
        <end position="394"/>
    </location>
</feature>
<evidence type="ECO:0000259" key="7">
    <source>
        <dbReference type="PROSITE" id="PS50850"/>
    </source>
</evidence>
<gene>
    <name evidence="8" type="ORF">CANCADRAFT_3223</name>
</gene>
<dbReference type="PANTHER" id="PTHR43791:SF54">
    <property type="entry name" value="MAJOR FACILITATOR SUPERFAMILY (MFS) PROFILE DOMAIN-CONTAINING PROTEIN-RELATED"/>
    <property type="match status" value="1"/>
</dbReference>
<evidence type="ECO:0000256" key="2">
    <source>
        <dbReference type="ARBA" id="ARBA00022448"/>
    </source>
</evidence>
<feature type="transmembrane region" description="Helical" evidence="6">
    <location>
        <begin position="437"/>
        <end position="459"/>
    </location>
</feature>
<dbReference type="FunFam" id="1.20.1250.20:FF:000034">
    <property type="entry name" value="MFS general substrate transporter"/>
    <property type="match status" value="1"/>
</dbReference>
<organism evidence="8 9">
    <name type="scientific">Tortispora caseinolytica NRRL Y-17796</name>
    <dbReference type="NCBI Taxonomy" id="767744"/>
    <lineage>
        <taxon>Eukaryota</taxon>
        <taxon>Fungi</taxon>
        <taxon>Dikarya</taxon>
        <taxon>Ascomycota</taxon>
        <taxon>Saccharomycotina</taxon>
        <taxon>Trigonopsidomycetes</taxon>
        <taxon>Trigonopsidales</taxon>
        <taxon>Trigonopsidaceae</taxon>
        <taxon>Tortispora</taxon>
    </lineage>
</organism>
<feature type="transmembrane region" description="Helical" evidence="6">
    <location>
        <begin position="222"/>
        <end position="244"/>
    </location>
</feature>
<feature type="transmembrane region" description="Helical" evidence="6">
    <location>
        <begin position="191"/>
        <end position="210"/>
    </location>
</feature>
<keyword evidence="3 6" id="KW-0812">Transmembrane</keyword>
<feature type="transmembrane region" description="Helical" evidence="6">
    <location>
        <begin position="59"/>
        <end position="76"/>
    </location>
</feature>
<dbReference type="GO" id="GO:0016020">
    <property type="term" value="C:membrane"/>
    <property type="evidence" value="ECO:0007669"/>
    <property type="project" value="UniProtKB-SubCell"/>
</dbReference>
<dbReference type="InterPro" id="IPR011701">
    <property type="entry name" value="MFS"/>
</dbReference>
<evidence type="ECO:0000256" key="4">
    <source>
        <dbReference type="ARBA" id="ARBA00022989"/>
    </source>
</evidence>
<reference evidence="9" key="1">
    <citation type="submission" date="2016-02" db="EMBL/GenBank/DDBJ databases">
        <title>Comparative genomics of biotechnologically important yeasts.</title>
        <authorList>
            <consortium name="DOE Joint Genome Institute"/>
            <person name="Riley R."/>
            <person name="Haridas S."/>
            <person name="Wolfe K.H."/>
            <person name="Lopes M.R."/>
            <person name="Hittinger C.T."/>
            <person name="Goker M."/>
            <person name="Salamov A."/>
            <person name="Wisecaver J."/>
            <person name="Long T.M."/>
            <person name="Aerts A.L."/>
            <person name="Barry K."/>
            <person name="Choi C."/>
            <person name="Clum A."/>
            <person name="Coughlan A.Y."/>
            <person name="Deshpande S."/>
            <person name="Douglass A.P."/>
            <person name="Hanson S.J."/>
            <person name="Klenk H.-P."/>
            <person name="Labutti K."/>
            <person name="Lapidus A."/>
            <person name="Lindquist E."/>
            <person name="Lipzen A."/>
            <person name="Meier-Kolthoff J.P."/>
            <person name="Ohm R.A."/>
            <person name="Otillar R.P."/>
            <person name="Pangilinan J."/>
            <person name="Peng Y."/>
            <person name="Rokas A."/>
            <person name="Rosa C.A."/>
            <person name="Scheuner C."/>
            <person name="Sibirny A.A."/>
            <person name="Slot J.C."/>
            <person name="Stielow J.B."/>
            <person name="Sun H."/>
            <person name="Kurtzman C.P."/>
            <person name="Blackwell M."/>
            <person name="Jeffries T.W."/>
            <person name="Grigoriev I.V."/>
        </authorList>
    </citation>
    <scope>NUCLEOTIDE SEQUENCE [LARGE SCALE GENOMIC DNA]</scope>
    <source>
        <strain evidence="9">NRRL Y-17796</strain>
    </source>
</reference>
<proteinExistence type="predicted"/>
<keyword evidence="9" id="KW-1185">Reference proteome</keyword>
<dbReference type="AlphaFoldDB" id="A0A1E4TA01"/>
<feature type="transmembrane region" description="Helical" evidence="6">
    <location>
        <begin position="349"/>
        <end position="369"/>
    </location>
</feature>
<feature type="transmembrane region" description="Helical" evidence="6">
    <location>
        <begin position="317"/>
        <end position="337"/>
    </location>
</feature>
<comment type="subcellular location">
    <subcellularLocation>
        <location evidence="1">Membrane</location>
        <topology evidence="1">Multi-pass membrane protein</topology>
    </subcellularLocation>
</comment>
<dbReference type="PANTHER" id="PTHR43791">
    <property type="entry name" value="PERMEASE-RELATED"/>
    <property type="match status" value="1"/>
</dbReference>
<dbReference type="Proteomes" id="UP000095023">
    <property type="component" value="Unassembled WGS sequence"/>
</dbReference>
<evidence type="ECO:0000256" key="1">
    <source>
        <dbReference type="ARBA" id="ARBA00004141"/>
    </source>
</evidence>
<feature type="transmembrane region" description="Helical" evidence="6">
    <location>
        <begin position="406"/>
        <end position="425"/>
    </location>
</feature>
<dbReference type="OrthoDB" id="2962993at2759"/>
<protein>
    <recommendedName>
        <fullName evidence="7">Major facilitator superfamily (MFS) profile domain-containing protein</fullName>
    </recommendedName>
</protein>
<dbReference type="Pfam" id="PF07690">
    <property type="entry name" value="MFS_1"/>
    <property type="match status" value="1"/>
</dbReference>
<sequence length="529" mass="59895">MSVSSSPRKSEEKVFFENIERSDEEVRVNDPEVRALWDEYQALQEQFGAAGEAKLMRKVDWRLIPVFAILYLIAYLDRGNIGNARLAGLEKDLNITADQYNIVLTVFFFPYALFEIPSNIILKVLRPRIWLAVNIFIWGVVMTCMGVVQSYGGLITTRVLLGVFESSFFPGIISIVSMWYKRHEMQFRVSLFYASASIAGAFSGLLAYAISQMSGIAGLLGWRWIFILEGIVTTLFGAASYWMLCDDPRRSRWLTSDEIRLLQLRCMFDVDHIRNAEGKIDLDSLAKQEHGEFGTSGFKWEYLWTALKDWKMWNNSLMFWGCSVATYAFSFSVPTIMTQLGYSNTIAQLMTMPVYIAASIMTVVTAYFSDRLKQRAYFVIGWFGIAMIGIIIQLATKPHQTGPRFFALFLIAMGIYASFPGVIALHSNNLPRPWIRTISTAAHICFGNLGGAVGSNIFIASQKPVYHLGYGFVLGITTLGMITATIDLVVFKRINAKREKMDKAEILAKYTNDELEQMGEHSPLFRYTT</sequence>
<feature type="transmembrane region" description="Helical" evidence="6">
    <location>
        <begin position="465"/>
        <end position="491"/>
    </location>
</feature>
<evidence type="ECO:0000313" key="9">
    <source>
        <dbReference type="Proteomes" id="UP000095023"/>
    </source>
</evidence>
<dbReference type="Gene3D" id="1.20.1250.20">
    <property type="entry name" value="MFS general substrate transporter like domains"/>
    <property type="match status" value="2"/>
</dbReference>
<dbReference type="PROSITE" id="PS50850">
    <property type="entry name" value="MFS"/>
    <property type="match status" value="1"/>
</dbReference>
<accession>A0A1E4TA01</accession>
<keyword evidence="2" id="KW-0813">Transport</keyword>
<evidence type="ECO:0000256" key="5">
    <source>
        <dbReference type="ARBA" id="ARBA00023136"/>
    </source>
</evidence>
<dbReference type="EMBL" id="KV453843">
    <property type="protein sequence ID" value="ODV88580.1"/>
    <property type="molecule type" value="Genomic_DNA"/>
</dbReference>
<dbReference type="FunFam" id="1.20.1250.20:FF:000013">
    <property type="entry name" value="MFS general substrate transporter"/>
    <property type="match status" value="1"/>
</dbReference>
<evidence type="ECO:0000313" key="8">
    <source>
        <dbReference type="EMBL" id="ODV88580.1"/>
    </source>
</evidence>
<dbReference type="GO" id="GO:0022857">
    <property type="term" value="F:transmembrane transporter activity"/>
    <property type="evidence" value="ECO:0007669"/>
    <property type="project" value="InterPro"/>
</dbReference>
<dbReference type="InterPro" id="IPR020846">
    <property type="entry name" value="MFS_dom"/>
</dbReference>
<keyword evidence="5 6" id="KW-0472">Membrane</keyword>
<feature type="transmembrane region" description="Helical" evidence="6">
    <location>
        <begin position="160"/>
        <end position="179"/>
    </location>
</feature>
<dbReference type="SUPFAM" id="SSF103473">
    <property type="entry name" value="MFS general substrate transporter"/>
    <property type="match status" value="1"/>
</dbReference>
<evidence type="ECO:0000256" key="6">
    <source>
        <dbReference type="SAM" id="Phobius"/>
    </source>
</evidence>